<dbReference type="InterPro" id="IPR013517">
    <property type="entry name" value="FG-GAP"/>
</dbReference>
<accession>A0ABQ6GQE0</accession>
<evidence type="ECO:0000313" key="4">
    <source>
        <dbReference type="Proteomes" id="UP001157186"/>
    </source>
</evidence>
<protein>
    <recommendedName>
        <fullName evidence="5">VCBS repeat-containing protein</fullName>
    </recommendedName>
</protein>
<name>A0ABQ6GQE0_9GAMM</name>
<comment type="caution">
    <text evidence="3">The sequence shown here is derived from an EMBL/GenBank/DDBJ whole genome shotgun (WGS) entry which is preliminary data.</text>
</comment>
<evidence type="ECO:0000313" key="3">
    <source>
        <dbReference type="EMBL" id="GLX77834.1"/>
    </source>
</evidence>
<evidence type="ECO:0000256" key="1">
    <source>
        <dbReference type="ARBA" id="ARBA00022729"/>
    </source>
</evidence>
<reference evidence="3 4" key="1">
    <citation type="submission" date="2023-03" db="EMBL/GenBank/DDBJ databases">
        <title>Draft genome sequence of Thalassotalea insulae KCTC 62186T.</title>
        <authorList>
            <person name="Sawabe T."/>
        </authorList>
    </citation>
    <scope>NUCLEOTIDE SEQUENCE [LARGE SCALE GENOMIC DNA]</scope>
    <source>
        <strain evidence="3 4">KCTC 62186</strain>
    </source>
</reference>
<evidence type="ECO:0008006" key="5">
    <source>
        <dbReference type="Google" id="ProtNLM"/>
    </source>
</evidence>
<gene>
    <name evidence="3" type="ORF">tinsulaeT_11740</name>
</gene>
<feature type="chain" id="PRO_5046811198" description="VCBS repeat-containing protein" evidence="2">
    <location>
        <begin position="25"/>
        <end position="516"/>
    </location>
</feature>
<evidence type="ECO:0000256" key="2">
    <source>
        <dbReference type="SAM" id="SignalP"/>
    </source>
</evidence>
<feature type="signal peptide" evidence="2">
    <location>
        <begin position="1"/>
        <end position="24"/>
    </location>
</feature>
<sequence>MNKTNLLLGVFCLMLIVWSGQNFAQTTKDNAQLNTIISKVNQYCGACHKVPPPDVMPKAFWPRAVDAMAGIAQQRFGTKFIPDDAIKDIKAYYYGSAPEKLPVLPVFPPNPHQQEIAVNSIANKSSTPLVVNINQVDLGLNGAHFLIADAQNDQVSLLRQQDQQWQEQILTSIKVPSHTEVVDYDQDGDNDIIIAALGLIPPSSALAGKIVLLRQNESGQFAPELLLDDVGRITDARPVDLDNDGDLDLAVAVFGGGNIGEVSWLENIGNGKHVKHDIISASGALNVSIVDLNNDGNMDIVSLFAQEYEMVLGLVNKGQGKFEQVALAEAPHPMFGFTGMKVVDLDGDNDSDLLFTNGDANDLHMDAKPYHGVQWLENKGKLEFHYHEIGRFYGAASAVAGDLDNDGDLDVVAGSWNNFWQDPKRQSLIWYENDGKQQFTRHNISNQPQSIVSFELTDVSGDGKLDIVAGVFRMDLLIAQMMGTPKDQQDQTLKTRIVLIDNQQLLFKITTRTSIR</sequence>
<proteinExistence type="predicted"/>
<dbReference type="PANTHER" id="PTHR44103">
    <property type="entry name" value="PROPROTEIN CONVERTASE P"/>
    <property type="match status" value="1"/>
</dbReference>
<dbReference type="SUPFAM" id="SSF69318">
    <property type="entry name" value="Integrin alpha N-terminal domain"/>
    <property type="match status" value="1"/>
</dbReference>
<dbReference type="EMBL" id="BSST01000001">
    <property type="protein sequence ID" value="GLX77834.1"/>
    <property type="molecule type" value="Genomic_DNA"/>
</dbReference>
<dbReference type="Pfam" id="PF13517">
    <property type="entry name" value="FG-GAP_3"/>
    <property type="match status" value="1"/>
</dbReference>
<keyword evidence="1 2" id="KW-0732">Signal</keyword>
<dbReference type="InterPro" id="IPR028994">
    <property type="entry name" value="Integrin_alpha_N"/>
</dbReference>
<organism evidence="3 4">
    <name type="scientific">Thalassotalea insulae</name>
    <dbReference type="NCBI Taxonomy" id="2056778"/>
    <lineage>
        <taxon>Bacteria</taxon>
        <taxon>Pseudomonadati</taxon>
        <taxon>Pseudomonadota</taxon>
        <taxon>Gammaproteobacteria</taxon>
        <taxon>Alteromonadales</taxon>
        <taxon>Colwelliaceae</taxon>
        <taxon>Thalassotalea</taxon>
    </lineage>
</organism>
<dbReference type="PANTHER" id="PTHR44103:SF1">
    <property type="entry name" value="PROPROTEIN CONVERTASE P"/>
    <property type="match status" value="1"/>
</dbReference>
<dbReference type="Gene3D" id="2.130.10.130">
    <property type="entry name" value="Integrin alpha, N-terminal"/>
    <property type="match status" value="2"/>
</dbReference>
<dbReference type="RefSeq" id="WP_284243723.1">
    <property type="nucleotide sequence ID" value="NZ_BSST01000001.1"/>
</dbReference>
<keyword evidence="4" id="KW-1185">Reference proteome</keyword>
<dbReference type="Proteomes" id="UP001157186">
    <property type="component" value="Unassembled WGS sequence"/>
</dbReference>